<proteinExistence type="inferred from homology"/>
<name>A0A1M4ZMI3_MARH1</name>
<gene>
    <name evidence="6" type="ORF">SAMN02745164_01972</name>
</gene>
<dbReference type="PANTHER" id="PTHR46017:SF1">
    <property type="entry name" value="ALPHA-MANNOSIDASE 2C1"/>
    <property type="match status" value="1"/>
</dbReference>
<dbReference type="Gene3D" id="2.60.40.2220">
    <property type="match status" value="1"/>
</dbReference>
<reference evidence="6" key="1">
    <citation type="submission" date="2016-11" db="EMBL/GenBank/DDBJ databases">
        <authorList>
            <person name="Varghese N."/>
            <person name="Submissions S."/>
        </authorList>
    </citation>
    <scope>NUCLEOTIDE SEQUENCE [LARGE SCALE GENOMIC DNA]</scope>
    <source>
        <strain evidence="6">DSM 16785</strain>
    </source>
</reference>
<dbReference type="AlphaFoldDB" id="A0A1M4ZMI3"/>
<evidence type="ECO:0000256" key="2">
    <source>
        <dbReference type="ARBA" id="ARBA00022723"/>
    </source>
</evidence>
<evidence type="ECO:0000313" key="6">
    <source>
        <dbReference type="EMBL" id="SHF19135.1"/>
    </source>
</evidence>
<evidence type="ECO:0000313" key="7">
    <source>
        <dbReference type="Proteomes" id="UP000184334"/>
    </source>
</evidence>
<dbReference type="SUPFAM" id="SSF88688">
    <property type="entry name" value="Families 57/38 glycoside transferase middle domain"/>
    <property type="match status" value="1"/>
</dbReference>
<dbReference type="Pfam" id="PF01074">
    <property type="entry name" value="Glyco_hydro_38N"/>
    <property type="match status" value="1"/>
</dbReference>
<dbReference type="InterPro" id="IPR011330">
    <property type="entry name" value="Glyco_hydro/deAcase_b/a-brl"/>
</dbReference>
<dbReference type="SUPFAM" id="SSF88713">
    <property type="entry name" value="Glycoside hydrolase/deacetylase"/>
    <property type="match status" value="1"/>
</dbReference>
<evidence type="ECO:0000259" key="5">
    <source>
        <dbReference type="SMART" id="SM00872"/>
    </source>
</evidence>
<organism evidence="6 7">
    <name type="scientific">Marinitoga hydrogenitolerans (strain DSM 16785 / JCM 12826 / AT1271)</name>
    <dbReference type="NCBI Taxonomy" id="1122195"/>
    <lineage>
        <taxon>Bacteria</taxon>
        <taxon>Thermotogati</taxon>
        <taxon>Thermotogota</taxon>
        <taxon>Thermotogae</taxon>
        <taxon>Petrotogales</taxon>
        <taxon>Petrotogaceae</taxon>
        <taxon>Marinitoga</taxon>
    </lineage>
</organism>
<sequence>MFFTKEKAERYIHDLKQYIYIDQIPIKDFKFYQGNIPEAYKIDFNDQNWDIINVGERWGGRDVTAWFRKQILIPKEWLGEKIILDLIIGGNNENGLWGAESLIYINGRPVQGLDRNHREVYLKPEWLKKGKINIAIKAFSGLQKEKCIFKRANIVKISEETEDFYYRALAVLKTVKVLNEGSFDYENLLKFLNNAINKIDFRKPRSKEFYESIKEANSYLKTILTEYKPEKENKPIVNVVGHSHIDVAWLWRLKHTREKCSRTFSTVLHLMDQYPEYHFLQSTPQLYEFIKEDYPEIYAEIKKKVKEGKWEVTGGMWLEADCNVPSGESLVRQFLFGTRFMKKEFGINCKILWLPDVFGYSWALPQIIKKSGLKYFVTTKISWSQFNRPEYDTFNWRGLDGTEVLTHFITTPDAFGEPFYTYNGMMTPESVQGIWDNYRQKNINDELLLAYGWGDGGGGPTKEMLEMGKKMQELPGIPEVRFNKAEPFFERLEERIKDNPNLPVWDGELYLEYHRGTYTSQAQVKKNNRFSEILYHNVELFSFMASRFINEFDYPQEKINENWKIILRNQFHDILPGSSIHEVYEDSDKEFVKVMNSGEKMLNKALEILASNIDLSGEKLVVFNPLSWDRSGIVSLPWKEELSKKSFVTENGEKLFTKIVGNENKKLIIYVPEIPALGYKAFKIVENNNVDDNNWSSKEQVIVKKDRIENKYYRIKLNKNGQITSIYDKEVQREILPVGSVANVFQVFEDRPMRFDAWDIDIYHLEKEYIVNDLIEMEIEESGPDRGVIKFKWNFLDSTIEQRMIVYSDKRRIDFKTDVDWHQHQILLKVAFPVDIRTTKATYEIQFGNVERPTHWNTSWDYARFETVAQKWADLSERNYGVSLLNNCKYGYSIKDNIMRLTLIKSGIEPDPQADQGHHSFTYSLYPHFGDWFDGGTTKESYELNYPLLAVMIESKGGNLPIEKSLINIKANSVILDTVKKAEDDNSLILRFYEYGNQRDTVKIKLFDNIKEITECNLMEEEIGKIEFNENEFEFIIKPYEIKTFKLTPLN</sequence>
<dbReference type="STRING" id="1122195.SAMN02745164_01972"/>
<evidence type="ECO:0000256" key="4">
    <source>
        <dbReference type="ARBA" id="ARBA00023295"/>
    </source>
</evidence>
<dbReference type="InterPro" id="IPR028995">
    <property type="entry name" value="Glyco_hydro_57/38_cen_sf"/>
</dbReference>
<dbReference type="Pfam" id="PF09261">
    <property type="entry name" value="Alpha-mann_mid"/>
    <property type="match status" value="1"/>
</dbReference>
<dbReference type="InterPro" id="IPR015341">
    <property type="entry name" value="Glyco_hydro_38_cen"/>
</dbReference>
<accession>A0A1M4ZMI3</accession>
<dbReference type="Gene3D" id="2.70.98.30">
    <property type="entry name" value="Golgi alpha-mannosidase II, domain 4"/>
    <property type="match status" value="1"/>
</dbReference>
<dbReference type="Gene3D" id="1.20.1270.50">
    <property type="entry name" value="Glycoside hydrolase family 38, central domain"/>
    <property type="match status" value="1"/>
</dbReference>
<dbReference type="Pfam" id="PF17677">
    <property type="entry name" value="Glyco_hydro38C2"/>
    <property type="match status" value="1"/>
</dbReference>
<dbReference type="OrthoDB" id="9772207at2"/>
<dbReference type="SMART" id="SM00872">
    <property type="entry name" value="Alpha-mann_mid"/>
    <property type="match status" value="1"/>
</dbReference>
<dbReference type="InterPro" id="IPR027291">
    <property type="entry name" value="Glyco_hydro_38_N_sf"/>
</dbReference>
<dbReference type="Pfam" id="PF07748">
    <property type="entry name" value="Glyco_hydro_38C"/>
    <property type="match status" value="1"/>
</dbReference>
<dbReference type="InterPro" id="IPR037094">
    <property type="entry name" value="Glyco_hydro_38_cen_sf"/>
</dbReference>
<dbReference type="FunFam" id="1.20.1270.50:FF:000004">
    <property type="entry name" value="alpha-mannosidase 2C1 isoform X1"/>
    <property type="match status" value="1"/>
</dbReference>
<evidence type="ECO:0000256" key="3">
    <source>
        <dbReference type="ARBA" id="ARBA00022801"/>
    </source>
</evidence>
<dbReference type="Gene3D" id="3.20.110.10">
    <property type="entry name" value="Glycoside hydrolase 38, N terminal domain"/>
    <property type="match status" value="1"/>
</dbReference>
<dbReference type="CDD" id="cd10789">
    <property type="entry name" value="GH38N_AMII_ER_cytosolic"/>
    <property type="match status" value="1"/>
</dbReference>
<dbReference type="InterPro" id="IPR054723">
    <property type="entry name" value="Ams1-like_N"/>
</dbReference>
<dbReference type="GO" id="GO:0009313">
    <property type="term" value="P:oligosaccharide catabolic process"/>
    <property type="evidence" value="ECO:0007669"/>
    <property type="project" value="TreeGrafter"/>
</dbReference>
<feature type="domain" description="Glycoside hydrolase family 38 central" evidence="5">
    <location>
        <begin position="512"/>
        <end position="591"/>
    </location>
</feature>
<dbReference type="Gene3D" id="2.60.120.260">
    <property type="entry name" value="Galactose-binding domain-like"/>
    <property type="match status" value="1"/>
</dbReference>
<dbReference type="GO" id="GO:0046872">
    <property type="term" value="F:metal ion binding"/>
    <property type="evidence" value="ECO:0007669"/>
    <property type="project" value="UniProtKB-KW"/>
</dbReference>
<dbReference type="InterPro" id="IPR000602">
    <property type="entry name" value="Glyco_hydro_38_N"/>
</dbReference>
<dbReference type="GO" id="GO:0006013">
    <property type="term" value="P:mannose metabolic process"/>
    <property type="evidence" value="ECO:0007669"/>
    <property type="project" value="InterPro"/>
</dbReference>
<keyword evidence="2" id="KW-0479">Metal-binding</keyword>
<dbReference type="PANTHER" id="PTHR46017">
    <property type="entry name" value="ALPHA-MANNOSIDASE 2C1"/>
    <property type="match status" value="1"/>
</dbReference>
<dbReference type="InterPro" id="IPR011682">
    <property type="entry name" value="Glyco_hydro_38_C"/>
</dbReference>
<dbReference type="FunFam" id="3.20.110.10:FF:000002">
    <property type="entry name" value="alpha-mannosidase 2C1 isoform X1"/>
    <property type="match status" value="1"/>
</dbReference>
<dbReference type="EMBL" id="FQUI01000044">
    <property type="protein sequence ID" value="SHF19135.1"/>
    <property type="molecule type" value="Genomic_DNA"/>
</dbReference>
<dbReference type="InterPro" id="IPR011013">
    <property type="entry name" value="Gal_mutarotase_sf_dom"/>
</dbReference>
<keyword evidence="7" id="KW-1185">Reference proteome</keyword>
<dbReference type="FunFam" id="2.70.98.30:FF:000010">
    <property type="entry name" value="Cytosolic alpha-mannosidase"/>
    <property type="match status" value="1"/>
</dbReference>
<comment type="similarity">
    <text evidence="1">Belongs to the glycosyl hydrolase 38 family.</text>
</comment>
<keyword evidence="4" id="KW-0326">Glycosidase</keyword>
<keyword evidence="3" id="KW-0378">Hydrolase</keyword>
<dbReference type="Proteomes" id="UP000184334">
    <property type="component" value="Unassembled WGS sequence"/>
</dbReference>
<evidence type="ECO:0000256" key="1">
    <source>
        <dbReference type="ARBA" id="ARBA00009792"/>
    </source>
</evidence>
<dbReference type="RefSeq" id="WP_072865864.1">
    <property type="nucleotide sequence ID" value="NZ_FQUI01000044.1"/>
</dbReference>
<dbReference type="SUPFAM" id="SSF74650">
    <property type="entry name" value="Galactose mutarotase-like"/>
    <property type="match status" value="1"/>
</dbReference>
<protein>
    <submittedName>
        <fullName evidence="6">Alpha-mannosidase</fullName>
    </submittedName>
</protein>
<dbReference type="Pfam" id="PF22907">
    <property type="entry name" value="Ams1-like_1st"/>
    <property type="match status" value="1"/>
</dbReference>
<dbReference type="GO" id="GO:0030246">
    <property type="term" value="F:carbohydrate binding"/>
    <property type="evidence" value="ECO:0007669"/>
    <property type="project" value="InterPro"/>
</dbReference>
<dbReference type="GO" id="GO:0004559">
    <property type="term" value="F:alpha-mannosidase activity"/>
    <property type="evidence" value="ECO:0007669"/>
    <property type="project" value="InterPro"/>
</dbReference>
<comment type="caution">
    <text evidence="6">The sequence shown here is derived from an EMBL/GenBank/DDBJ whole genome shotgun (WGS) entry which is preliminary data.</text>
</comment>
<dbReference type="InterPro" id="IPR041147">
    <property type="entry name" value="GH38_C"/>
</dbReference>